<dbReference type="CDD" id="cd01053">
    <property type="entry name" value="AOX"/>
    <property type="match status" value="1"/>
</dbReference>
<comment type="function">
    <text evidence="15">Catalyzes cyanide-resistant oxygen consumption. May increase respiration when the cytochrome respiratory pathway is restricted, or in response to low temperatures.</text>
</comment>
<evidence type="ECO:0000256" key="11">
    <source>
        <dbReference type="ARBA" id="ARBA00023002"/>
    </source>
</evidence>
<dbReference type="Gene3D" id="1.20.1260.140">
    <property type="entry name" value="Alternative oxidase"/>
    <property type="match status" value="1"/>
</dbReference>
<proteinExistence type="inferred from homology"/>
<evidence type="ECO:0000256" key="12">
    <source>
        <dbReference type="ARBA" id="ARBA00023004"/>
    </source>
</evidence>
<evidence type="ECO:0000256" key="5">
    <source>
        <dbReference type="ARBA" id="ARBA00022692"/>
    </source>
</evidence>
<evidence type="ECO:0000256" key="4">
    <source>
        <dbReference type="ARBA" id="ARBA00022660"/>
    </source>
</evidence>
<evidence type="ECO:0000256" key="6">
    <source>
        <dbReference type="ARBA" id="ARBA00022723"/>
    </source>
</evidence>
<dbReference type="Pfam" id="PF01786">
    <property type="entry name" value="AOX"/>
    <property type="match status" value="1"/>
</dbReference>
<dbReference type="EC" id="1.-.-.-" evidence="16"/>
<feature type="region of interest" description="Disordered" evidence="17">
    <location>
        <begin position="52"/>
        <end position="76"/>
    </location>
</feature>
<dbReference type="GO" id="GO:0046872">
    <property type="term" value="F:metal ion binding"/>
    <property type="evidence" value="ECO:0007669"/>
    <property type="project" value="UniProtKB-UniRule"/>
</dbReference>
<keyword evidence="7" id="KW-0999">Mitochondrion inner membrane</keyword>
<evidence type="ECO:0000256" key="17">
    <source>
        <dbReference type="SAM" id="MobiDB-lite"/>
    </source>
</evidence>
<dbReference type="GO" id="GO:0098803">
    <property type="term" value="C:respiratory chain complex"/>
    <property type="evidence" value="ECO:0007669"/>
    <property type="project" value="UniProtKB-UniRule"/>
</dbReference>
<evidence type="ECO:0000313" key="20">
    <source>
        <dbReference type="Proteomes" id="UP000054217"/>
    </source>
</evidence>
<reference evidence="19 20" key="1">
    <citation type="submission" date="2014-04" db="EMBL/GenBank/DDBJ databases">
        <authorList>
            <consortium name="DOE Joint Genome Institute"/>
            <person name="Kuo A."/>
            <person name="Kohler A."/>
            <person name="Costa M.D."/>
            <person name="Nagy L.G."/>
            <person name="Floudas D."/>
            <person name="Copeland A."/>
            <person name="Barry K.W."/>
            <person name="Cichocki N."/>
            <person name="Veneault-Fourrey C."/>
            <person name="LaButti K."/>
            <person name="Lindquist E.A."/>
            <person name="Lipzen A."/>
            <person name="Lundell T."/>
            <person name="Morin E."/>
            <person name="Murat C."/>
            <person name="Sun H."/>
            <person name="Tunlid A."/>
            <person name="Henrissat B."/>
            <person name="Grigoriev I.V."/>
            <person name="Hibbett D.S."/>
            <person name="Martin F."/>
            <person name="Nordberg H.P."/>
            <person name="Cantor M.N."/>
            <person name="Hua S.X."/>
        </authorList>
    </citation>
    <scope>NUCLEOTIDE SEQUENCE [LARGE SCALE GENOMIC DNA]</scope>
    <source>
        <strain evidence="19 20">Marx 270</strain>
    </source>
</reference>
<evidence type="ECO:0000256" key="13">
    <source>
        <dbReference type="ARBA" id="ARBA00023128"/>
    </source>
</evidence>
<dbReference type="EMBL" id="KN831964">
    <property type="protein sequence ID" value="KIO06185.1"/>
    <property type="molecule type" value="Genomic_DNA"/>
</dbReference>
<dbReference type="InterPro" id="IPR038659">
    <property type="entry name" value="AOX_sf"/>
</dbReference>
<dbReference type="GO" id="GO:0005743">
    <property type="term" value="C:mitochondrial inner membrane"/>
    <property type="evidence" value="ECO:0007669"/>
    <property type="project" value="UniProtKB-SubCell"/>
</dbReference>
<evidence type="ECO:0000256" key="15">
    <source>
        <dbReference type="ARBA" id="ARBA00025285"/>
    </source>
</evidence>
<keyword evidence="11 16" id="KW-0560">Oxidoreductase</keyword>
<evidence type="ECO:0000313" key="19">
    <source>
        <dbReference type="EMBL" id="KIO06185.1"/>
    </source>
</evidence>
<keyword evidence="12 16" id="KW-0408">Iron</keyword>
<dbReference type="PANTHER" id="PTHR31803">
    <property type="entry name" value="ALTERNATIVE OXIDASE"/>
    <property type="match status" value="1"/>
</dbReference>
<accession>A0A0C3NZB5</accession>
<dbReference type="GO" id="GO:0009916">
    <property type="term" value="F:alternative oxidase activity"/>
    <property type="evidence" value="ECO:0007669"/>
    <property type="project" value="UniProtKB-UniRule"/>
</dbReference>
<dbReference type="HOGENOM" id="CLU_041974_2_0_1"/>
<evidence type="ECO:0000256" key="8">
    <source>
        <dbReference type="ARBA" id="ARBA00022946"/>
    </source>
</evidence>
<evidence type="ECO:0000256" key="10">
    <source>
        <dbReference type="ARBA" id="ARBA00022989"/>
    </source>
</evidence>
<evidence type="ECO:0000256" key="2">
    <source>
        <dbReference type="ARBA" id="ARBA00008388"/>
    </source>
</evidence>
<feature type="transmembrane region" description="Helical" evidence="18">
    <location>
        <begin position="175"/>
        <end position="196"/>
    </location>
</feature>
<dbReference type="GO" id="GO:0010230">
    <property type="term" value="P:alternative respiration"/>
    <property type="evidence" value="ECO:0007669"/>
    <property type="project" value="TreeGrafter"/>
</dbReference>
<dbReference type="Proteomes" id="UP000054217">
    <property type="component" value="Unassembled WGS sequence"/>
</dbReference>
<keyword evidence="3" id="KW-0813">Transport</keyword>
<keyword evidence="20" id="KW-1185">Reference proteome</keyword>
<dbReference type="InParanoid" id="A0A0C3NZB5"/>
<evidence type="ECO:0000256" key="16">
    <source>
        <dbReference type="RuleBase" id="RU003779"/>
    </source>
</evidence>
<evidence type="ECO:0000256" key="7">
    <source>
        <dbReference type="ARBA" id="ARBA00022792"/>
    </source>
</evidence>
<sequence length="395" mass="44767">MSALLKTTALRSVGHPYPLILRSAIAESRRAPNRYAVFAYRLGAQLHTATVNQNSLSRAQRDSVSTGSEGPHPEDLALSKKGAIEDTEKATTVPPAVHGDWVLFHPVYTPEELKAVLHRQPETFSDKLALNLVKLCRWGFDLASGYKHKPLPPNSGSMSLEELRRGGYVLTEQAWLMRILFLETIAGVPGMVAAMLRHLTSLRSMRRDSGWIHTLLEDAENERMHLMTFMALKKPSIWFRAMVLGAQGVFSNLFFFSYLILPKTCHRFVGYLEEEAVLTYTRCIQEMEAGHLPEWADMPAPEIAKDYWRLPNDAKLLDVIYAVRSDESTHRFINHSLANLNPKTDVNPFALREPDMHVKGKKLGFERSEAEEYVAESHKLLHQAKDPRVDKSEQK</sequence>
<keyword evidence="5 16" id="KW-0812">Transmembrane</keyword>
<dbReference type="InterPro" id="IPR002680">
    <property type="entry name" value="AOX"/>
</dbReference>
<evidence type="ECO:0000256" key="3">
    <source>
        <dbReference type="ARBA" id="ARBA00022448"/>
    </source>
</evidence>
<keyword evidence="9 16" id="KW-0249">Electron transport</keyword>
<name>A0A0C3NZB5_PISTI</name>
<evidence type="ECO:0000256" key="14">
    <source>
        <dbReference type="ARBA" id="ARBA00023136"/>
    </source>
</evidence>
<evidence type="ECO:0000256" key="18">
    <source>
        <dbReference type="SAM" id="Phobius"/>
    </source>
</evidence>
<dbReference type="PANTHER" id="PTHR31803:SF3">
    <property type="entry name" value="ALTERNATIVE OXIDASE"/>
    <property type="match status" value="1"/>
</dbReference>
<comment type="similarity">
    <text evidence="2 16">Belongs to the alternative oxidase family.</text>
</comment>
<comment type="subcellular location">
    <subcellularLocation>
        <location evidence="1">Mitochondrion inner membrane</location>
    </subcellularLocation>
</comment>
<keyword evidence="13" id="KW-0496">Mitochondrion</keyword>
<keyword evidence="4 16" id="KW-0679">Respiratory chain</keyword>
<comment type="cofactor">
    <cofactor evidence="16">
        <name>Fe cation</name>
        <dbReference type="ChEBI" id="CHEBI:24875"/>
    </cofactor>
    <text evidence="16">Binds 2 iron ions per subunit.</text>
</comment>
<protein>
    <recommendedName>
        <fullName evidence="16">Alternative oxidase</fullName>
        <ecNumber evidence="16">1.-.-.-</ecNumber>
    </recommendedName>
</protein>
<keyword evidence="8" id="KW-0809">Transit peptide</keyword>
<organism evidence="19 20">
    <name type="scientific">Pisolithus tinctorius Marx 270</name>
    <dbReference type="NCBI Taxonomy" id="870435"/>
    <lineage>
        <taxon>Eukaryota</taxon>
        <taxon>Fungi</taxon>
        <taxon>Dikarya</taxon>
        <taxon>Basidiomycota</taxon>
        <taxon>Agaricomycotina</taxon>
        <taxon>Agaricomycetes</taxon>
        <taxon>Agaricomycetidae</taxon>
        <taxon>Boletales</taxon>
        <taxon>Sclerodermatineae</taxon>
        <taxon>Pisolithaceae</taxon>
        <taxon>Pisolithus</taxon>
    </lineage>
</organism>
<keyword evidence="6 16" id="KW-0479">Metal-binding</keyword>
<dbReference type="OrthoDB" id="16906at2759"/>
<feature type="transmembrane region" description="Helical" evidence="18">
    <location>
        <begin position="237"/>
        <end position="261"/>
    </location>
</feature>
<dbReference type="AlphaFoldDB" id="A0A0C3NZB5"/>
<evidence type="ECO:0000256" key="9">
    <source>
        <dbReference type="ARBA" id="ARBA00022982"/>
    </source>
</evidence>
<gene>
    <name evidence="19" type="ORF">M404DRAFT_947066</name>
</gene>
<keyword evidence="14 16" id="KW-0472">Membrane</keyword>
<dbReference type="STRING" id="870435.A0A0C3NZB5"/>
<keyword evidence="10 18" id="KW-1133">Transmembrane helix</keyword>
<feature type="compositionally biased region" description="Polar residues" evidence="17">
    <location>
        <begin position="52"/>
        <end position="68"/>
    </location>
</feature>
<evidence type="ECO:0000256" key="1">
    <source>
        <dbReference type="ARBA" id="ARBA00004273"/>
    </source>
</evidence>
<dbReference type="FunFam" id="1.20.1260.140:FF:000002">
    <property type="entry name" value="Alternative oxidase"/>
    <property type="match status" value="1"/>
</dbReference>
<reference evidence="20" key="2">
    <citation type="submission" date="2015-01" db="EMBL/GenBank/DDBJ databases">
        <title>Evolutionary Origins and Diversification of the Mycorrhizal Mutualists.</title>
        <authorList>
            <consortium name="DOE Joint Genome Institute"/>
            <consortium name="Mycorrhizal Genomics Consortium"/>
            <person name="Kohler A."/>
            <person name="Kuo A."/>
            <person name="Nagy L.G."/>
            <person name="Floudas D."/>
            <person name="Copeland A."/>
            <person name="Barry K.W."/>
            <person name="Cichocki N."/>
            <person name="Veneault-Fourrey C."/>
            <person name="LaButti K."/>
            <person name="Lindquist E.A."/>
            <person name="Lipzen A."/>
            <person name="Lundell T."/>
            <person name="Morin E."/>
            <person name="Murat C."/>
            <person name="Riley R."/>
            <person name="Ohm R."/>
            <person name="Sun H."/>
            <person name="Tunlid A."/>
            <person name="Henrissat B."/>
            <person name="Grigoriev I.V."/>
            <person name="Hibbett D.S."/>
            <person name="Martin F."/>
        </authorList>
    </citation>
    <scope>NUCLEOTIDE SEQUENCE [LARGE SCALE GENOMIC DNA]</scope>
    <source>
        <strain evidence="20">Marx 270</strain>
    </source>
</reference>